<gene>
    <name evidence="1" type="ORF">BDZ94DRAFT_1381512</name>
</gene>
<organism evidence="1 2">
    <name type="scientific">Collybia nuda</name>
    <dbReference type="NCBI Taxonomy" id="64659"/>
    <lineage>
        <taxon>Eukaryota</taxon>
        <taxon>Fungi</taxon>
        <taxon>Dikarya</taxon>
        <taxon>Basidiomycota</taxon>
        <taxon>Agaricomycotina</taxon>
        <taxon>Agaricomycetes</taxon>
        <taxon>Agaricomycetidae</taxon>
        <taxon>Agaricales</taxon>
        <taxon>Tricholomatineae</taxon>
        <taxon>Clitocybaceae</taxon>
        <taxon>Collybia</taxon>
    </lineage>
</organism>
<reference evidence="1" key="1">
    <citation type="submission" date="2020-11" db="EMBL/GenBank/DDBJ databases">
        <authorList>
            <consortium name="DOE Joint Genome Institute"/>
            <person name="Ahrendt S."/>
            <person name="Riley R."/>
            <person name="Andreopoulos W."/>
            <person name="Labutti K."/>
            <person name="Pangilinan J."/>
            <person name="Ruiz-Duenas F.J."/>
            <person name="Barrasa J.M."/>
            <person name="Sanchez-Garcia M."/>
            <person name="Camarero S."/>
            <person name="Miyauchi S."/>
            <person name="Serrano A."/>
            <person name="Linde D."/>
            <person name="Babiker R."/>
            <person name="Drula E."/>
            <person name="Ayuso-Fernandez I."/>
            <person name="Pacheco R."/>
            <person name="Padilla G."/>
            <person name="Ferreira P."/>
            <person name="Barriuso J."/>
            <person name="Kellner H."/>
            <person name="Castanera R."/>
            <person name="Alfaro M."/>
            <person name="Ramirez L."/>
            <person name="Pisabarro A.G."/>
            <person name="Kuo A."/>
            <person name="Tritt A."/>
            <person name="Lipzen A."/>
            <person name="He G."/>
            <person name="Yan M."/>
            <person name="Ng V."/>
            <person name="Cullen D."/>
            <person name="Martin F."/>
            <person name="Rosso M.-N."/>
            <person name="Henrissat B."/>
            <person name="Hibbett D."/>
            <person name="Martinez A.T."/>
            <person name="Grigoriev I.V."/>
        </authorList>
    </citation>
    <scope>NUCLEOTIDE SEQUENCE</scope>
    <source>
        <strain evidence="1">CBS 247.69</strain>
    </source>
</reference>
<dbReference type="Proteomes" id="UP000807353">
    <property type="component" value="Unassembled WGS sequence"/>
</dbReference>
<comment type="caution">
    <text evidence="1">The sequence shown here is derived from an EMBL/GenBank/DDBJ whole genome shotgun (WGS) entry which is preliminary data.</text>
</comment>
<protein>
    <recommendedName>
        <fullName evidence="3">Cytochrome P450</fullName>
    </recommendedName>
</protein>
<proteinExistence type="predicted"/>
<keyword evidence="2" id="KW-1185">Reference proteome</keyword>
<dbReference type="OrthoDB" id="1055148at2759"/>
<sequence length="53" mass="6115">MFILVLIACVFLYVYFRVNSKRNPPLPPGSPADPIIGHLRLIPPDNQEMLFYK</sequence>
<accession>A0A9P5Y180</accession>
<evidence type="ECO:0008006" key="3">
    <source>
        <dbReference type="Google" id="ProtNLM"/>
    </source>
</evidence>
<evidence type="ECO:0000313" key="1">
    <source>
        <dbReference type="EMBL" id="KAF9459491.1"/>
    </source>
</evidence>
<dbReference type="AlphaFoldDB" id="A0A9P5Y180"/>
<name>A0A9P5Y180_9AGAR</name>
<evidence type="ECO:0000313" key="2">
    <source>
        <dbReference type="Proteomes" id="UP000807353"/>
    </source>
</evidence>
<dbReference type="EMBL" id="MU150315">
    <property type="protein sequence ID" value="KAF9459491.1"/>
    <property type="molecule type" value="Genomic_DNA"/>
</dbReference>